<evidence type="ECO:0000313" key="1">
    <source>
        <dbReference type="EMBL" id="EGY29089.1"/>
    </source>
</evidence>
<name>G2GYV5_9ENTR</name>
<comment type="caution">
    <text evidence="1">The sequence shown here is derived from an EMBL/GenBank/DDBJ whole genome shotgun (WGS) entry which is preliminary data.</text>
</comment>
<keyword evidence="2" id="KW-1185">Reference proteome</keyword>
<gene>
    <name evidence="1" type="ORF">Rin_00009650</name>
</gene>
<feature type="non-terminal residue" evidence="1">
    <location>
        <position position="36"/>
    </location>
</feature>
<evidence type="ECO:0000313" key="2">
    <source>
        <dbReference type="Proteomes" id="UP000004116"/>
    </source>
</evidence>
<dbReference type="Proteomes" id="UP000004116">
    <property type="component" value="Unassembled WGS sequence"/>
</dbReference>
<reference evidence="1 2" key="1">
    <citation type="journal article" date="2012" name="Genome Res.">
        <title>Genomic basis of endosymbiont-conferred protection against an insect parasitoid.</title>
        <authorList>
            <person name="Hansen A.K."/>
            <person name="Vorburger C."/>
            <person name="Moran N.A."/>
        </authorList>
    </citation>
    <scope>NUCLEOTIDE SEQUENCE [LARGE SCALE GENOMIC DNA]</scope>
    <source>
        <strain evidence="2">R5.15</strain>
    </source>
</reference>
<proteinExistence type="predicted"/>
<dbReference type="EMBL" id="AGCA01000245">
    <property type="protein sequence ID" value="EGY29089.1"/>
    <property type="molecule type" value="Genomic_DNA"/>
</dbReference>
<dbReference type="AlphaFoldDB" id="G2GYV5"/>
<sequence>MKKRVISLLDEAATAALGASMARACNSASIVYLLGD</sequence>
<organism evidence="1 2">
    <name type="scientific">Candidatus Regiella insecticola 5.15</name>
    <dbReference type="NCBI Taxonomy" id="1005043"/>
    <lineage>
        <taxon>Bacteria</taxon>
        <taxon>Pseudomonadati</taxon>
        <taxon>Pseudomonadota</taxon>
        <taxon>Gammaproteobacteria</taxon>
        <taxon>Enterobacterales</taxon>
        <taxon>Enterobacteriaceae</taxon>
        <taxon>aphid secondary symbionts</taxon>
        <taxon>Candidatus Regiella</taxon>
    </lineage>
</organism>
<accession>G2GYV5</accession>
<protein>
    <submittedName>
        <fullName evidence="1">Uncharacterized protein</fullName>
    </submittedName>
</protein>